<comment type="caution">
    <text evidence="1">The sequence shown here is derived from an EMBL/GenBank/DDBJ whole genome shotgun (WGS) entry which is preliminary data.</text>
</comment>
<dbReference type="NCBIfam" id="NF038001">
    <property type="entry name" value="HYExAFE"/>
    <property type="match status" value="1"/>
</dbReference>
<sequence>ILRRRDIPYIAINENKRPIIEGRPIKNFDFIVYSKKSKYLIDIKGKFFPYKYKNRTPNYWENWITNDDIEGLQLWQKIFGKNFKSIIVFPYLIKYRQDSDKFRNIYKFKNHLYGIVAIGLDIYLKNSKPRSKKWNAISVSRGKFKNLARPLSKFIPEISK</sequence>
<reference evidence="1" key="1">
    <citation type="journal article" date="2014" name="Front. Microbiol.">
        <title>High frequency of phylogenetically diverse reductive dehalogenase-homologous genes in deep subseafloor sedimentary metagenomes.</title>
        <authorList>
            <person name="Kawai M."/>
            <person name="Futagami T."/>
            <person name="Toyoda A."/>
            <person name="Takaki Y."/>
            <person name="Nishi S."/>
            <person name="Hori S."/>
            <person name="Arai W."/>
            <person name="Tsubouchi T."/>
            <person name="Morono Y."/>
            <person name="Uchiyama I."/>
            <person name="Ito T."/>
            <person name="Fujiyama A."/>
            <person name="Inagaki F."/>
            <person name="Takami H."/>
        </authorList>
    </citation>
    <scope>NUCLEOTIDE SEQUENCE</scope>
    <source>
        <strain evidence="1">Expedition CK06-06</strain>
    </source>
</reference>
<protein>
    <submittedName>
        <fullName evidence="1">Uncharacterized protein</fullName>
    </submittedName>
</protein>
<proteinExistence type="predicted"/>
<dbReference type="InterPro" id="IPR049797">
    <property type="entry name" value="HYExAFE"/>
</dbReference>
<accession>X1M875</accession>
<evidence type="ECO:0000313" key="1">
    <source>
        <dbReference type="EMBL" id="GAI27473.1"/>
    </source>
</evidence>
<name>X1M875_9ZZZZ</name>
<organism evidence="1">
    <name type="scientific">marine sediment metagenome</name>
    <dbReference type="NCBI Taxonomy" id="412755"/>
    <lineage>
        <taxon>unclassified sequences</taxon>
        <taxon>metagenomes</taxon>
        <taxon>ecological metagenomes</taxon>
    </lineage>
</organism>
<dbReference type="AlphaFoldDB" id="X1M875"/>
<feature type="non-terminal residue" evidence="1">
    <location>
        <position position="1"/>
    </location>
</feature>
<dbReference type="EMBL" id="BARV01019127">
    <property type="protein sequence ID" value="GAI27473.1"/>
    <property type="molecule type" value="Genomic_DNA"/>
</dbReference>
<gene>
    <name evidence="1" type="ORF">S06H3_32203</name>
</gene>